<keyword evidence="4" id="KW-0808">Transferase</keyword>
<dbReference type="KEGG" id="kuy:FY550_02440"/>
<dbReference type="InterPro" id="IPR038731">
    <property type="entry name" value="RgtA/B/C-like"/>
</dbReference>
<dbReference type="GO" id="GO:0010041">
    <property type="term" value="P:response to iron(III) ion"/>
    <property type="evidence" value="ECO:0007669"/>
    <property type="project" value="TreeGrafter"/>
</dbReference>
<protein>
    <recommendedName>
        <fullName evidence="9">Glycosyltransferase RgtA/B/C/D-like domain-containing protein</fullName>
    </recommendedName>
</protein>
<dbReference type="AlphaFoldDB" id="A0A5C0ZZ89"/>
<keyword evidence="3" id="KW-0328">Glycosyltransferase</keyword>
<evidence type="ECO:0000256" key="2">
    <source>
        <dbReference type="ARBA" id="ARBA00022475"/>
    </source>
</evidence>
<feature type="transmembrane region" description="Helical" evidence="8">
    <location>
        <begin position="270"/>
        <end position="291"/>
    </location>
</feature>
<evidence type="ECO:0000256" key="8">
    <source>
        <dbReference type="SAM" id="Phobius"/>
    </source>
</evidence>
<dbReference type="GO" id="GO:0016763">
    <property type="term" value="F:pentosyltransferase activity"/>
    <property type="evidence" value="ECO:0007669"/>
    <property type="project" value="TreeGrafter"/>
</dbReference>
<gene>
    <name evidence="10" type="ORF">FY550_02440</name>
</gene>
<evidence type="ECO:0000256" key="6">
    <source>
        <dbReference type="ARBA" id="ARBA00022989"/>
    </source>
</evidence>
<keyword evidence="11" id="KW-1185">Reference proteome</keyword>
<sequence length="555" mass="62388">MSTPTLPTRARLEWRALDRPALVESALLGLLWGLIVLNAFARPFMPIDETRYISVAWEMWRDHSWWVAHMNGTPYADKPPLLFWLINLGWQCFGVSVWWPKLISPLASLLGGVHLYRFARRLGHTRHTARQAVLILMSMLLWSLYSGALMFDVLLTACLLGALVPLIRGELTRHRMLESALWLGLALLAKGPVALLTWLSVALSMPLWRTSPLGSGGRVRLWLSLAGAVAMLLGWALISAWHGGPAYADQLLWHQSVDRLGQTADHARPFWWYLPVLPALLFPWALWPQAWPFWRRSALIPTERPRLRRRRLPWIWAGALLLMFSMIGGKQIHYLMPMLPATALIIADTLHRRTQSATVTLRLIALSLAILALTIIALSLLQPEGSGAMVAPSAAVIMLLVAVALWLMRLSFRHGMMAVVLLAGVIPTLLLQWALAPLWPREDPGPPAAMLARLEQQGYPLAWLGHNYQATFQFAGRLSQSLDEIGDRPHQVCQWQQQHPAGWVIGDSDELPDTMTPPASLHRFPWRGHQLMILPAAPWCDISSGTVQHQQDDMP</sequence>
<evidence type="ECO:0000256" key="4">
    <source>
        <dbReference type="ARBA" id="ARBA00022679"/>
    </source>
</evidence>
<feature type="transmembrane region" description="Helical" evidence="8">
    <location>
        <begin position="312"/>
        <end position="328"/>
    </location>
</feature>
<feature type="transmembrane region" description="Helical" evidence="8">
    <location>
        <begin position="419"/>
        <end position="439"/>
    </location>
</feature>
<feature type="transmembrane region" description="Helical" evidence="8">
    <location>
        <begin position="98"/>
        <end position="119"/>
    </location>
</feature>
<feature type="transmembrane region" description="Helical" evidence="8">
    <location>
        <begin position="387"/>
        <end position="407"/>
    </location>
</feature>
<organism evidence="10 11">
    <name type="scientific">Kushneria phosphatilytica</name>
    <dbReference type="NCBI Taxonomy" id="657387"/>
    <lineage>
        <taxon>Bacteria</taxon>
        <taxon>Pseudomonadati</taxon>
        <taxon>Pseudomonadota</taxon>
        <taxon>Gammaproteobacteria</taxon>
        <taxon>Oceanospirillales</taxon>
        <taxon>Halomonadaceae</taxon>
        <taxon>Kushneria</taxon>
    </lineage>
</organism>
<proteinExistence type="predicted"/>
<dbReference type="Proteomes" id="UP000322553">
    <property type="component" value="Chromosome"/>
</dbReference>
<evidence type="ECO:0000313" key="11">
    <source>
        <dbReference type="Proteomes" id="UP000322553"/>
    </source>
</evidence>
<dbReference type="PANTHER" id="PTHR33908">
    <property type="entry name" value="MANNOSYLTRANSFERASE YKCB-RELATED"/>
    <property type="match status" value="1"/>
</dbReference>
<evidence type="ECO:0000256" key="5">
    <source>
        <dbReference type="ARBA" id="ARBA00022692"/>
    </source>
</evidence>
<reference evidence="10 11" key="1">
    <citation type="submission" date="2019-08" db="EMBL/GenBank/DDBJ databases">
        <title>Complete genome sequence of Kushneria sp. YCWA18, a halophilic phosphate-solubilizing bacterium isolated from Daqiao saltern in China.</title>
        <authorList>
            <person name="Du G.-X."/>
            <person name="Qu L.-Y."/>
        </authorList>
    </citation>
    <scope>NUCLEOTIDE SEQUENCE [LARGE SCALE GENOMIC DNA]</scope>
    <source>
        <strain evidence="10 11">YCWA18</strain>
    </source>
</reference>
<dbReference type="Pfam" id="PF13231">
    <property type="entry name" value="PMT_2"/>
    <property type="match status" value="1"/>
</dbReference>
<feature type="transmembrane region" description="Helical" evidence="8">
    <location>
        <begin position="21"/>
        <end position="41"/>
    </location>
</feature>
<feature type="transmembrane region" description="Helical" evidence="8">
    <location>
        <begin position="221"/>
        <end position="241"/>
    </location>
</feature>
<dbReference type="RefSeq" id="WP_149054331.1">
    <property type="nucleotide sequence ID" value="NZ_CP043420.1"/>
</dbReference>
<dbReference type="GO" id="GO:0005886">
    <property type="term" value="C:plasma membrane"/>
    <property type="evidence" value="ECO:0007669"/>
    <property type="project" value="UniProtKB-SubCell"/>
</dbReference>
<feature type="transmembrane region" description="Helical" evidence="8">
    <location>
        <begin position="140"/>
        <end position="167"/>
    </location>
</feature>
<dbReference type="InterPro" id="IPR050297">
    <property type="entry name" value="LipidA_mod_glycosyltrf_83"/>
</dbReference>
<keyword evidence="6 8" id="KW-1133">Transmembrane helix</keyword>
<keyword evidence="5 8" id="KW-0812">Transmembrane</keyword>
<keyword evidence="2" id="KW-1003">Cell membrane</keyword>
<evidence type="ECO:0000256" key="3">
    <source>
        <dbReference type="ARBA" id="ARBA00022676"/>
    </source>
</evidence>
<feature type="transmembrane region" description="Helical" evidence="8">
    <location>
        <begin position="334"/>
        <end position="351"/>
    </location>
</feature>
<evidence type="ECO:0000313" key="10">
    <source>
        <dbReference type="EMBL" id="QEL10099.1"/>
    </source>
</evidence>
<dbReference type="GO" id="GO:0009103">
    <property type="term" value="P:lipopolysaccharide biosynthetic process"/>
    <property type="evidence" value="ECO:0007669"/>
    <property type="project" value="UniProtKB-ARBA"/>
</dbReference>
<comment type="subcellular location">
    <subcellularLocation>
        <location evidence="1">Cell membrane</location>
        <topology evidence="1">Multi-pass membrane protein</topology>
    </subcellularLocation>
</comment>
<accession>A0A5C0ZZ89</accession>
<evidence type="ECO:0000259" key="9">
    <source>
        <dbReference type="Pfam" id="PF13231"/>
    </source>
</evidence>
<keyword evidence="7 8" id="KW-0472">Membrane</keyword>
<dbReference type="EMBL" id="CP043420">
    <property type="protein sequence ID" value="QEL10099.1"/>
    <property type="molecule type" value="Genomic_DNA"/>
</dbReference>
<dbReference type="PANTHER" id="PTHR33908:SF3">
    <property type="entry name" value="UNDECAPRENYL PHOSPHATE-ALPHA-4-AMINO-4-DEOXY-L-ARABINOSE ARABINOSYL TRANSFERASE"/>
    <property type="match status" value="1"/>
</dbReference>
<feature type="domain" description="Glycosyltransferase RgtA/B/C/D-like" evidence="9">
    <location>
        <begin position="77"/>
        <end position="209"/>
    </location>
</feature>
<feature type="transmembrane region" description="Helical" evidence="8">
    <location>
        <begin position="179"/>
        <end position="201"/>
    </location>
</feature>
<feature type="transmembrane region" description="Helical" evidence="8">
    <location>
        <begin position="363"/>
        <end position="381"/>
    </location>
</feature>
<evidence type="ECO:0000256" key="1">
    <source>
        <dbReference type="ARBA" id="ARBA00004651"/>
    </source>
</evidence>
<name>A0A5C0ZZ89_9GAMM</name>
<evidence type="ECO:0000256" key="7">
    <source>
        <dbReference type="ARBA" id="ARBA00023136"/>
    </source>
</evidence>